<dbReference type="Gene3D" id="3.40.630.30">
    <property type="match status" value="2"/>
</dbReference>
<evidence type="ECO:0000256" key="6">
    <source>
        <dbReference type="ARBA" id="ARBA00023316"/>
    </source>
</evidence>
<dbReference type="PANTHER" id="PTHR36174:SF1">
    <property type="entry name" value="LIPID II:GLYCINE GLYCYLTRANSFERASE"/>
    <property type="match status" value="1"/>
</dbReference>
<dbReference type="EMBL" id="FWDO01000007">
    <property type="protein sequence ID" value="SLM19613.1"/>
    <property type="molecule type" value="Genomic_DNA"/>
</dbReference>
<name>A0A3P3XUL9_9SPIR</name>
<accession>A0A3P3XUL9</accession>
<organism evidence="8">
    <name type="scientific">uncultured spirochete</name>
    <dbReference type="NCBI Taxonomy" id="156406"/>
    <lineage>
        <taxon>Bacteria</taxon>
        <taxon>Pseudomonadati</taxon>
        <taxon>Spirochaetota</taxon>
        <taxon>Spirochaetia</taxon>
        <taxon>Spirochaetales</taxon>
        <taxon>environmental samples</taxon>
    </lineage>
</organism>
<evidence type="ECO:0000256" key="2">
    <source>
        <dbReference type="ARBA" id="ARBA00022679"/>
    </source>
</evidence>
<evidence type="ECO:0000256" key="7">
    <source>
        <dbReference type="SAM" id="MobiDB-lite"/>
    </source>
</evidence>
<keyword evidence="6" id="KW-0961">Cell wall biogenesis/degradation</keyword>
<evidence type="ECO:0000313" key="8">
    <source>
        <dbReference type="EMBL" id="SLM19613.1"/>
    </source>
</evidence>
<keyword evidence="5" id="KW-0012">Acyltransferase</keyword>
<evidence type="ECO:0000256" key="4">
    <source>
        <dbReference type="ARBA" id="ARBA00022984"/>
    </source>
</evidence>
<dbReference type="InterPro" id="IPR003447">
    <property type="entry name" value="FEMABX"/>
</dbReference>
<dbReference type="GO" id="GO:0016755">
    <property type="term" value="F:aminoacyltransferase activity"/>
    <property type="evidence" value="ECO:0007669"/>
    <property type="project" value="InterPro"/>
</dbReference>
<keyword evidence="2" id="KW-0808">Transferase</keyword>
<dbReference type="GO" id="GO:0008360">
    <property type="term" value="P:regulation of cell shape"/>
    <property type="evidence" value="ECO:0007669"/>
    <property type="project" value="UniProtKB-KW"/>
</dbReference>
<dbReference type="InterPro" id="IPR050644">
    <property type="entry name" value="PG_Glycine_Bridge_Synth"/>
</dbReference>
<keyword evidence="4" id="KW-0573">Peptidoglycan synthesis</keyword>
<evidence type="ECO:0000256" key="5">
    <source>
        <dbReference type="ARBA" id="ARBA00023315"/>
    </source>
</evidence>
<feature type="region of interest" description="Disordered" evidence="7">
    <location>
        <begin position="385"/>
        <end position="409"/>
    </location>
</feature>
<dbReference type="AlphaFoldDB" id="A0A3P3XUL9"/>
<dbReference type="PANTHER" id="PTHR36174">
    <property type="entry name" value="LIPID II:GLYCINE GLYCYLTRANSFERASE"/>
    <property type="match status" value="1"/>
</dbReference>
<feature type="compositionally biased region" description="Basic and acidic residues" evidence="7">
    <location>
        <begin position="125"/>
        <end position="138"/>
    </location>
</feature>
<dbReference type="Pfam" id="PF02388">
    <property type="entry name" value="FemAB"/>
    <property type="match status" value="2"/>
</dbReference>
<dbReference type="InterPro" id="IPR016181">
    <property type="entry name" value="Acyl_CoA_acyltransferase"/>
</dbReference>
<keyword evidence="3" id="KW-0133">Cell shape</keyword>
<evidence type="ECO:0000256" key="1">
    <source>
        <dbReference type="ARBA" id="ARBA00009943"/>
    </source>
</evidence>
<gene>
    <name evidence="8" type="ORF">SPIRO4BDMA_70035</name>
</gene>
<reference evidence="8" key="1">
    <citation type="submission" date="2017-02" db="EMBL/GenBank/DDBJ databases">
        <authorList>
            <person name="Regsiter A."/>
            <person name="William W."/>
        </authorList>
    </citation>
    <scope>NUCLEOTIDE SEQUENCE</scope>
    <source>
        <strain evidence="8">BdmA 4</strain>
    </source>
</reference>
<evidence type="ECO:0000256" key="3">
    <source>
        <dbReference type="ARBA" id="ARBA00022960"/>
    </source>
</evidence>
<feature type="region of interest" description="Disordered" evidence="7">
    <location>
        <begin position="122"/>
        <end position="141"/>
    </location>
</feature>
<comment type="similarity">
    <text evidence="1">Belongs to the FemABX family.</text>
</comment>
<protein>
    <submittedName>
        <fullName evidence="8">Methicillin resistance protein</fullName>
    </submittedName>
</protein>
<dbReference type="SUPFAM" id="SSF55729">
    <property type="entry name" value="Acyl-CoA N-acyltransferases (Nat)"/>
    <property type="match status" value="2"/>
</dbReference>
<proteinExistence type="inferred from homology"/>
<dbReference type="PROSITE" id="PS51191">
    <property type="entry name" value="FEMABX"/>
    <property type="match status" value="1"/>
</dbReference>
<dbReference type="GO" id="GO:0009252">
    <property type="term" value="P:peptidoglycan biosynthetic process"/>
    <property type="evidence" value="ECO:0007669"/>
    <property type="project" value="UniProtKB-KW"/>
</dbReference>
<sequence length="409" mass="46600">MKDLPSIQISPITSADDCIPEYVSESFLQTKFWGLFKARTGWRAYACSYRFEDKGIAGHLIVLRRRFARLFTFLYVPFGAAELIFLSERWEALAALGRAIGKSLGGTDIFIRFDVPWKRSGGLSHAEKDSPPNSEIRKSGLHKGMDVQVPDTVVLDITRNEDDLLAGMKPKWRYNIRLSQKRGVCVKDEGIQGLPTFMNLYQETARRDKIAIHPQSYYKTLFETASEVSSLIEKESLEIPKPYFSLYVARHGSDALASIIVLHMGENATYLYGASSDKKRNVMPAYALQWHAITEAKKRGEKTYDFFGIPPEGYDASHPMAGLFLFKTGFGGDIVRRYGACDVGFRPVMYWMFRAGEQLRALWHKKIKKNMGKFYHTIFKRRAPAQELERKEQSSSDNQDSEKTNPSNP</sequence>
<dbReference type="GO" id="GO:0071555">
    <property type="term" value="P:cell wall organization"/>
    <property type="evidence" value="ECO:0007669"/>
    <property type="project" value="UniProtKB-KW"/>
</dbReference>